<feature type="transmembrane region" description="Helical" evidence="1">
    <location>
        <begin position="162"/>
        <end position="188"/>
    </location>
</feature>
<organism evidence="2 3">
    <name type="scientific">Myxococcus landrumensis</name>
    <dbReference type="NCBI Taxonomy" id="2813577"/>
    <lineage>
        <taxon>Bacteria</taxon>
        <taxon>Pseudomonadati</taxon>
        <taxon>Myxococcota</taxon>
        <taxon>Myxococcia</taxon>
        <taxon>Myxococcales</taxon>
        <taxon>Cystobacterineae</taxon>
        <taxon>Myxococcaceae</taxon>
        <taxon>Myxococcus</taxon>
    </lineage>
</organism>
<name>A0ABX7N5F4_9BACT</name>
<keyword evidence="1" id="KW-1133">Transmembrane helix</keyword>
<feature type="transmembrane region" description="Helical" evidence="1">
    <location>
        <begin position="302"/>
        <end position="321"/>
    </location>
</feature>
<feature type="transmembrane region" description="Helical" evidence="1">
    <location>
        <begin position="375"/>
        <end position="399"/>
    </location>
</feature>
<evidence type="ECO:0000256" key="1">
    <source>
        <dbReference type="SAM" id="Phobius"/>
    </source>
</evidence>
<feature type="transmembrane region" description="Helical" evidence="1">
    <location>
        <begin position="79"/>
        <end position="99"/>
    </location>
</feature>
<feature type="transmembrane region" description="Helical" evidence="1">
    <location>
        <begin position="241"/>
        <end position="261"/>
    </location>
</feature>
<evidence type="ECO:0000313" key="2">
    <source>
        <dbReference type="EMBL" id="QSQ12922.1"/>
    </source>
</evidence>
<keyword evidence="1" id="KW-0812">Transmembrane</keyword>
<feature type="transmembrane region" description="Helical" evidence="1">
    <location>
        <begin position="342"/>
        <end position="363"/>
    </location>
</feature>
<dbReference type="Proteomes" id="UP000663090">
    <property type="component" value="Chromosome"/>
</dbReference>
<reference evidence="2 3" key="1">
    <citation type="submission" date="2021-02" db="EMBL/GenBank/DDBJ databases">
        <title>De Novo genome assembly of isolated myxobacteria.</title>
        <authorList>
            <person name="Stevens D.C."/>
        </authorList>
    </citation>
    <scope>NUCLEOTIDE SEQUENCE [LARGE SCALE GENOMIC DNA]</scope>
    <source>
        <strain evidence="2 3">SCHIC003</strain>
    </source>
</reference>
<keyword evidence="1" id="KW-0472">Membrane</keyword>
<keyword evidence="3" id="KW-1185">Reference proteome</keyword>
<sequence>MNSPAVVVAERAEEQASNASSFQEKWGDRLNPLVVKEVRQGLRTRVFWVCFGLMLVACVVLSLIAFVETRDAAFTQHGQGFFLAYFTCLSVVHFIVIPYSAYRSLAREREDETWVLLVLTGLGPRKILRGKMTSFLVQAGLYASAVGPFLLFSYYLNGISLPTILIVLGLGGAWLMFLTVVAVCAATLADSRMGRALIHFVMLGALAMGWGSVMISTGVWMESGSRFLRIGDLTQSVATGLVWMFAEGWLLFEVAASRLSLSTENYTRGPRRAVVGQMVVALLGGLLLFWSSDFEVDVAEVFGVIGAVHLGLVCLFMATDVDGQARALRPATRFYSLFRPGALRGFRLTVLLLASWCAVWLGIEWAWDDGLTKTLIGRMLTVVTPAYVLLYLSLGILVARMGNSDRLSSPAAVRVLIVALVGLGAGVPPLVAAFLGLDTAHVHLNLLNPVVGMNLFGSTDYDDGVGSALMSWRQVGIVVAVSLIMAFLADRVLSAREKWAHRS</sequence>
<feature type="transmembrane region" description="Helical" evidence="1">
    <location>
        <begin position="46"/>
        <end position="67"/>
    </location>
</feature>
<feature type="transmembrane region" description="Helical" evidence="1">
    <location>
        <begin position="135"/>
        <end position="156"/>
    </location>
</feature>
<proteinExistence type="predicted"/>
<feature type="transmembrane region" description="Helical" evidence="1">
    <location>
        <begin position="273"/>
        <end position="290"/>
    </location>
</feature>
<dbReference type="EMBL" id="CP071091">
    <property type="protein sequence ID" value="QSQ12922.1"/>
    <property type="molecule type" value="Genomic_DNA"/>
</dbReference>
<gene>
    <name evidence="2" type="ORF">JY572_31925</name>
</gene>
<feature type="transmembrane region" description="Helical" evidence="1">
    <location>
        <begin position="200"/>
        <end position="221"/>
    </location>
</feature>
<protein>
    <submittedName>
        <fullName evidence="2">ABC transporter permease</fullName>
    </submittedName>
</protein>
<evidence type="ECO:0000313" key="3">
    <source>
        <dbReference type="Proteomes" id="UP000663090"/>
    </source>
</evidence>
<dbReference type="RefSeq" id="WP_206714631.1">
    <property type="nucleotide sequence ID" value="NZ_CP071091.1"/>
</dbReference>
<accession>A0ABX7N5F4</accession>
<feature type="transmembrane region" description="Helical" evidence="1">
    <location>
        <begin position="475"/>
        <end position="493"/>
    </location>
</feature>
<feature type="transmembrane region" description="Helical" evidence="1">
    <location>
        <begin position="411"/>
        <end position="437"/>
    </location>
</feature>